<feature type="region of interest" description="Disordered" evidence="1">
    <location>
        <begin position="1"/>
        <end position="40"/>
    </location>
</feature>
<sequence>MEAARDDARDDARDVVREVAGGAAAGGAPRAASGPARRGPGRRAALLLPAALLAWPVAAGAAAGTAQFRIMRSGSQIGTHQISVSRSGNGVEARGDVQIAVRLAGFTVFRYAHLTAEIWQGDRLRSFTSHQDRNGRVSDVTVRAEGGGLTALLPAGPVRLPAEAAPLTWWNPAVLTRPLFDGGTGQPLQARAQRLPDDNGHQHWRVTGDAEGEAWYDRDDTLVGFVTKGDDGSTVTYERA</sequence>
<dbReference type="AlphaFoldDB" id="A0A9X2BW73"/>
<keyword evidence="2" id="KW-0472">Membrane</keyword>
<keyword evidence="2" id="KW-1133">Transmembrane helix</keyword>
<evidence type="ECO:0000256" key="2">
    <source>
        <dbReference type="SAM" id="Phobius"/>
    </source>
</evidence>
<keyword evidence="2" id="KW-0812">Transmembrane</keyword>
<evidence type="ECO:0000256" key="1">
    <source>
        <dbReference type="SAM" id="MobiDB-lite"/>
    </source>
</evidence>
<protein>
    <submittedName>
        <fullName evidence="3">DUF6134 family protein</fullName>
    </submittedName>
</protein>
<evidence type="ECO:0000313" key="3">
    <source>
        <dbReference type="EMBL" id="MCK8787468.1"/>
    </source>
</evidence>
<accession>A0A9X2BW73</accession>
<dbReference type="Proteomes" id="UP001139516">
    <property type="component" value="Unassembled WGS sequence"/>
</dbReference>
<keyword evidence="4" id="KW-1185">Reference proteome</keyword>
<name>A0A9X2BW73_9PROT</name>
<dbReference type="RefSeq" id="WP_248669518.1">
    <property type="nucleotide sequence ID" value="NZ_JALPRX010000125.1"/>
</dbReference>
<feature type="transmembrane region" description="Helical" evidence="2">
    <location>
        <begin position="44"/>
        <end position="66"/>
    </location>
</feature>
<feature type="compositionally biased region" description="Basic and acidic residues" evidence="1">
    <location>
        <begin position="1"/>
        <end position="17"/>
    </location>
</feature>
<dbReference type="EMBL" id="JALPRX010000125">
    <property type="protein sequence ID" value="MCK8787468.1"/>
    <property type="molecule type" value="Genomic_DNA"/>
</dbReference>
<evidence type="ECO:0000313" key="4">
    <source>
        <dbReference type="Proteomes" id="UP001139516"/>
    </source>
</evidence>
<comment type="caution">
    <text evidence="3">The sequence shown here is derived from an EMBL/GenBank/DDBJ whole genome shotgun (WGS) entry which is preliminary data.</text>
</comment>
<feature type="compositionally biased region" description="Low complexity" evidence="1">
    <location>
        <begin position="18"/>
        <end position="40"/>
    </location>
</feature>
<dbReference type="Pfam" id="PF19630">
    <property type="entry name" value="DUF6134"/>
    <property type="match status" value="1"/>
</dbReference>
<gene>
    <name evidence="3" type="ORF">M0638_24155</name>
</gene>
<dbReference type="InterPro" id="IPR045767">
    <property type="entry name" value="DUF6134"/>
</dbReference>
<reference evidence="3" key="1">
    <citation type="submission" date="2022-04" db="EMBL/GenBank/DDBJ databases">
        <title>Roseomonas acroporae sp. nov., isolated from coral Acropora digitifera.</title>
        <authorList>
            <person name="Sun H."/>
        </authorList>
    </citation>
    <scope>NUCLEOTIDE SEQUENCE</scope>
    <source>
        <strain evidence="3">NAR14</strain>
    </source>
</reference>
<proteinExistence type="predicted"/>
<organism evidence="3 4">
    <name type="scientific">Roseomonas acroporae</name>
    <dbReference type="NCBI Taxonomy" id="2937791"/>
    <lineage>
        <taxon>Bacteria</taxon>
        <taxon>Pseudomonadati</taxon>
        <taxon>Pseudomonadota</taxon>
        <taxon>Alphaproteobacteria</taxon>
        <taxon>Acetobacterales</taxon>
        <taxon>Roseomonadaceae</taxon>
        <taxon>Roseomonas</taxon>
    </lineage>
</organism>